<protein>
    <submittedName>
        <fullName evidence="1">Uncharacterized protein</fullName>
    </submittedName>
</protein>
<evidence type="ECO:0000313" key="1">
    <source>
        <dbReference type="EMBL" id="KKB64383.1"/>
    </source>
</evidence>
<dbReference type="RefSeq" id="WP_157685720.1">
    <property type="nucleotide sequence ID" value="NZ_CADFGU010000008.1"/>
</dbReference>
<name>A0A0F5K2R4_9BURK</name>
<dbReference type="EMBL" id="LAQU01000004">
    <property type="protein sequence ID" value="KKB64383.1"/>
    <property type="molecule type" value="Genomic_DNA"/>
</dbReference>
<sequence>MNLQDFRWVGVPRLELPSLLFKYQVSVIEFFASPEACIKLSGIAVGLDSDLLKQGYAVPRLIVLADEVMAETLSWLRTFAPEAFPISQFGRVLSFSDCVSFFEKGKKRGAKTKNILNRSYRWASIVLGELLSQTEGATRLGSLAYGHASSCFSMSFAKAQLLHDADKVRDTCADRLHLFQDDRRFAKRTLSLNDLFPIWSLLEMTVPENANPVEVVEWALARMAGFVTTKAVRGNSIAALMGAESGLLSDSVEDRVKAFQKLLIRLNAEYGERCDPMPNLLVAAGAFLVGRSTTHVFLLQRVKDKWPVAMAWFGMLAAVGGQEIWDGEWSRVTRGVERVLRIGMDDRATAADLSWAEYAWLRHVFEGEDAFSDFPKMQSKMLSVEIVPGAVCQLRIASGSSNQPIDAERAYVSEMEQRIRALESVVENFVMLGTQSRKLLEHKHLAQEPIRPKEQGNLYFDEMDAARYKSAKKYVKR</sequence>
<organism evidence="1 2">
    <name type="scientific">Robbsia andropogonis</name>
    <dbReference type="NCBI Taxonomy" id="28092"/>
    <lineage>
        <taxon>Bacteria</taxon>
        <taxon>Pseudomonadati</taxon>
        <taxon>Pseudomonadota</taxon>
        <taxon>Betaproteobacteria</taxon>
        <taxon>Burkholderiales</taxon>
        <taxon>Burkholderiaceae</taxon>
        <taxon>Robbsia</taxon>
    </lineage>
</organism>
<dbReference type="PATRIC" id="fig|28092.6.peg.1315"/>
<dbReference type="Proteomes" id="UP000033618">
    <property type="component" value="Unassembled WGS sequence"/>
</dbReference>
<evidence type="ECO:0000313" key="2">
    <source>
        <dbReference type="Proteomes" id="UP000033618"/>
    </source>
</evidence>
<dbReference type="AlphaFoldDB" id="A0A0F5K2R4"/>
<keyword evidence="2" id="KW-1185">Reference proteome</keyword>
<accession>A0A0F5K2R4</accession>
<reference evidence="1 2" key="1">
    <citation type="submission" date="2015-03" db="EMBL/GenBank/DDBJ databases">
        <title>Draft Genome Sequence of Burkholderia andropogonis type strain ICMP2807, isolated from Sorghum bicolor.</title>
        <authorList>
            <person name="Lopes-Santos L."/>
            <person name="Castro D.B."/>
            <person name="Ottoboni L.M."/>
            <person name="Park D."/>
            <person name="Weirc B.S."/>
            <person name="Destefano S.A."/>
        </authorList>
    </citation>
    <scope>NUCLEOTIDE SEQUENCE [LARGE SCALE GENOMIC DNA]</scope>
    <source>
        <strain evidence="1 2">ICMP2807</strain>
    </source>
</reference>
<proteinExistence type="predicted"/>
<gene>
    <name evidence="1" type="ORF">WM40_05510</name>
</gene>
<comment type="caution">
    <text evidence="1">The sequence shown here is derived from an EMBL/GenBank/DDBJ whole genome shotgun (WGS) entry which is preliminary data.</text>
</comment>
<dbReference type="OrthoDB" id="6057628at2"/>